<evidence type="ECO:0000313" key="2">
    <source>
        <dbReference type="EMBL" id="QJA76124.1"/>
    </source>
</evidence>
<organism evidence="2">
    <name type="scientific">viral metagenome</name>
    <dbReference type="NCBI Taxonomy" id="1070528"/>
    <lineage>
        <taxon>unclassified sequences</taxon>
        <taxon>metagenomes</taxon>
        <taxon>organismal metagenomes</taxon>
    </lineage>
</organism>
<reference evidence="2" key="1">
    <citation type="submission" date="2020-03" db="EMBL/GenBank/DDBJ databases">
        <title>The deep terrestrial virosphere.</title>
        <authorList>
            <person name="Holmfeldt K."/>
            <person name="Nilsson E."/>
            <person name="Simone D."/>
            <person name="Lopez-Fernandez M."/>
            <person name="Wu X."/>
            <person name="de Brujin I."/>
            <person name="Lundin D."/>
            <person name="Andersson A."/>
            <person name="Bertilsson S."/>
            <person name="Dopson M."/>
        </authorList>
    </citation>
    <scope>NUCLEOTIDE SEQUENCE</scope>
    <source>
        <strain evidence="2">MM415A01576</strain>
        <strain evidence="1">MM415B00334</strain>
    </source>
</reference>
<dbReference type="EMBL" id="MT141560">
    <property type="protein sequence ID" value="QJA66755.1"/>
    <property type="molecule type" value="Genomic_DNA"/>
</dbReference>
<sequence>MATIGNTDASGTGNSTIANYVNAIHTIVPPSSGVLNSITAHLNFYWAARSVLDIKAKAALYSRSGTTFTLMAATTERVFDNFTYAGAGYQWYTFTFASPPTVIGSTEYALAVWANDPTPVANYDVLLKYAATSAFGITIVSATYNGFPTPYTQTPAGLDPSIYGTYTPSAAGPPKGSLALLGVGT</sequence>
<accession>A0A6M3K1X7</accession>
<gene>
    <name evidence="2" type="ORF">MM415A01576_0003</name>
    <name evidence="1" type="ORF">MM415B00334_0008</name>
</gene>
<proteinExistence type="predicted"/>
<dbReference type="AlphaFoldDB" id="A0A6M3K1X7"/>
<evidence type="ECO:0000313" key="1">
    <source>
        <dbReference type="EMBL" id="QJA66755.1"/>
    </source>
</evidence>
<dbReference type="EMBL" id="MT142206">
    <property type="protein sequence ID" value="QJA76124.1"/>
    <property type="molecule type" value="Genomic_DNA"/>
</dbReference>
<protein>
    <submittedName>
        <fullName evidence="2">Uncharacterized protein</fullName>
    </submittedName>
</protein>
<name>A0A6M3K1X7_9ZZZZ</name>